<dbReference type="EMBL" id="CP079955">
    <property type="protein sequence ID" value="QYA33539.2"/>
    <property type="molecule type" value="Genomic_DNA"/>
</dbReference>
<keyword evidence="3 6" id="KW-0812">Transmembrane</keyword>
<reference evidence="7" key="1">
    <citation type="submission" date="2021-07" db="EMBL/GenBank/DDBJ databases">
        <title>Prevalence and characterization of methicillin-resistant Macrococcus spp. in food producing animals and meat in Switzerland in 2019.</title>
        <authorList>
            <person name="Keller J.E."/>
            <person name="Schwendener S."/>
            <person name="Neuenschwander J."/>
            <person name="Overesch G."/>
            <person name="Perreten V."/>
        </authorList>
    </citation>
    <scope>NUCLEOTIDE SEQUENCE</scope>
    <source>
        <strain evidence="7">19Msa1099</strain>
    </source>
</reference>
<proteinExistence type="predicted"/>
<dbReference type="PANTHER" id="PTHR30250:SF11">
    <property type="entry name" value="O-ANTIGEN TRANSPORTER-RELATED"/>
    <property type="match status" value="1"/>
</dbReference>
<evidence type="ECO:0000256" key="2">
    <source>
        <dbReference type="ARBA" id="ARBA00022475"/>
    </source>
</evidence>
<dbReference type="PANTHER" id="PTHR30250">
    <property type="entry name" value="PST FAMILY PREDICTED COLANIC ACID TRANSPORTER"/>
    <property type="match status" value="1"/>
</dbReference>
<comment type="subcellular location">
    <subcellularLocation>
        <location evidence="1">Cell membrane</location>
        <topology evidence="1">Multi-pass membrane protein</topology>
    </subcellularLocation>
</comment>
<feature type="transmembrane region" description="Helical" evidence="6">
    <location>
        <begin position="351"/>
        <end position="374"/>
    </location>
</feature>
<name>A0AAT9P6Z7_9STAP</name>
<feature type="transmembrane region" description="Helical" evidence="6">
    <location>
        <begin position="231"/>
        <end position="248"/>
    </location>
</feature>
<evidence type="ECO:0000256" key="6">
    <source>
        <dbReference type="SAM" id="Phobius"/>
    </source>
</evidence>
<dbReference type="AlphaFoldDB" id="A0AAT9P6Z7"/>
<evidence type="ECO:0000256" key="4">
    <source>
        <dbReference type="ARBA" id="ARBA00022989"/>
    </source>
</evidence>
<feature type="transmembrane region" description="Helical" evidence="6">
    <location>
        <begin position="297"/>
        <end position="314"/>
    </location>
</feature>
<evidence type="ECO:0000256" key="1">
    <source>
        <dbReference type="ARBA" id="ARBA00004651"/>
    </source>
</evidence>
<dbReference type="InterPro" id="IPR050833">
    <property type="entry name" value="Poly_Biosynth_Transport"/>
</dbReference>
<keyword evidence="2" id="KW-1003">Cell membrane</keyword>
<evidence type="ECO:0000256" key="5">
    <source>
        <dbReference type="ARBA" id="ARBA00023136"/>
    </source>
</evidence>
<feature type="transmembrane region" description="Helical" evidence="6">
    <location>
        <begin position="124"/>
        <end position="142"/>
    </location>
</feature>
<dbReference type="GO" id="GO:0005886">
    <property type="term" value="C:plasma membrane"/>
    <property type="evidence" value="ECO:0007669"/>
    <property type="project" value="UniProtKB-SubCell"/>
</dbReference>
<organism evidence="7">
    <name type="scientific">Macrococcus psychrotolerans</name>
    <dbReference type="NCBI Taxonomy" id="3039389"/>
    <lineage>
        <taxon>Bacteria</taxon>
        <taxon>Bacillati</taxon>
        <taxon>Bacillota</taxon>
        <taxon>Bacilli</taxon>
        <taxon>Bacillales</taxon>
        <taxon>Staphylococcaceae</taxon>
        <taxon>Macrococcus</taxon>
    </lineage>
</organism>
<feature type="transmembrane region" description="Helical" evidence="6">
    <location>
        <begin position="91"/>
        <end position="112"/>
    </location>
</feature>
<sequence length="382" mass="44277">MLIVLAIQLLVFPTLNKIEDKINFSNVIVMYGYIMILSTALSNTLTNTRLITSNSLDIIKKHNVFSSLFFLISIINVIITITLLLVYKIDIFTSCGFLFFSIFIFTRFYLLVYMREELNYMRILKVNILIFLSYLLGIYIYICLDINYSFIFVIGELAGLVTLIRYIYFIDRKPLNFRITFDKEIYFSYINLMVINSIINLLNYFDRIILLPIIGPMAVNVYFIASTAGKMVSLVTTPINNVILSYIAKKEIKKEMILKILIFLVVILIPLFYVIKYSSILYINIFYNNYLEQASNIVSYVSVICCLSLVISIVHPFTIKFIESLLLLKLQIFYCILYVVLSLILTPTYGLIGYCIATSIYLFVKLALTFLILLNKNKSIIR</sequence>
<keyword evidence="5 6" id="KW-0472">Membrane</keyword>
<keyword evidence="4 6" id="KW-1133">Transmembrane helix</keyword>
<evidence type="ECO:0008006" key="8">
    <source>
        <dbReference type="Google" id="ProtNLM"/>
    </source>
</evidence>
<feature type="transmembrane region" description="Helical" evidence="6">
    <location>
        <begin position="148"/>
        <end position="168"/>
    </location>
</feature>
<feature type="transmembrane region" description="Helical" evidence="6">
    <location>
        <begin position="27"/>
        <end position="45"/>
    </location>
</feature>
<feature type="transmembrane region" description="Helical" evidence="6">
    <location>
        <begin position="260"/>
        <end position="285"/>
    </location>
</feature>
<evidence type="ECO:0000256" key="3">
    <source>
        <dbReference type="ARBA" id="ARBA00022692"/>
    </source>
</evidence>
<protein>
    <recommendedName>
        <fullName evidence="8">Polysaccharide biosynthesis protein C-terminal domain-containing protein</fullName>
    </recommendedName>
</protein>
<gene>
    <name evidence="7" type="ORF">KYI10_03670</name>
</gene>
<accession>A0AAT9P6Z7</accession>
<feature type="transmembrane region" description="Helical" evidence="6">
    <location>
        <begin position="65"/>
        <end position="85"/>
    </location>
</feature>
<evidence type="ECO:0000313" key="7">
    <source>
        <dbReference type="EMBL" id="QYA33539.2"/>
    </source>
</evidence>
<feature type="transmembrane region" description="Helical" evidence="6">
    <location>
        <begin position="326"/>
        <end position="345"/>
    </location>
</feature>